<gene>
    <name evidence="2" type="ORF">OPV22_023378</name>
</gene>
<dbReference type="AlphaFoldDB" id="A0AAV8QM16"/>
<feature type="compositionally biased region" description="Polar residues" evidence="1">
    <location>
        <begin position="1"/>
        <end position="12"/>
    </location>
</feature>
<evidence type="ECO:0000313" key="3">
    <source>
        <dbReference type="Proteomes" id="UP001222027"/>
    </source>
</evidence>
<proteinExistence type="predicted"/>
<evidence type="ECO:0000256" key="1">
    <source>
        <dbReference type="SAM" id="MobiDB-lite"/>
    </source>
</evidence>
<comment type="caution">
    <text evidence="2">The sequence shown here is derived from an EMBL/GenBank/DDBJ whole genome shotgun (WGS) entry which is preliminary data.</text>
</comment>
<keyword evidence="3" id="KW-1185">Reference proteome</keyword>
<sequence length="96" mass="10943">MSSSHGTGSRSCTEAEGGNDIARDRTDPMCAQPPRTVYQRRAIIITLSGVPHYHPLRLCPFENNKILSALPPIPRFRSLPWRRPWRASRFESTRRG</sequence>
<evidence type="ECO:0000313" key="2">
    <source>
        <dbReference type="EMBL" id="KAJ8479651.1"/>
    </source>
</evidence>
<protein>
    <submittedName>
        <fullName evidence="2">Uncharacterized protein</fullName>
    </submittedName>
</protein>
<dbReference type="Proteomes" id="UP001222027">
    <property type="component" value="Unassembled WGS sequence"/>
</dbReference>
<dbReference type="EMBL" id="JAQQAF010000006">
    <property type="protein sequence ID" value="KAJ8479651.1"/>
    <property type="molecule type" value="Genomic_DNA"/>
</dbReference>
<accession>A0AAV8QM16</accession>
<organism evidence="2 3">
    <name type="scientific">Ensete ventricosum</name>
    <name type="common">Abyssinian banana</name>
    <name type="synonym">Musa ensete</name>
    <dbReference type="NCBI Taxonomy" id="4639"/>
    <lineage>
        <taxon>Eukaryota</taxon>
        <taxon>Viridiplantae</taxon>
        <taxon>Streptophyta</taxon>
        <taxon>Embryophyta</taxon>
        <taxon>Tracheophyta</taxon>
        <taxon>Spermatophyta</taxon>
        <taxon>Magnoliopsida</taxon>
        <taxon>Liliopsida</taxon>
        <taxon>Zingiberales</taxon>
        <taxon>Musaceae</taxon>
        <taxon>Ensete</taxon>
    </lineage>
</organism>
<feature type="region of interest" description="Disordered" evidence="1">
    <location>
        <begin position="1"/>
        <end position="33"/>
    </location>
</feature>
<name>A0AAV8QM16_ENSVE</name>
<reference evidence="2 3" key="1">
    <citation type="submission" date="2022-12" db="EMBL/GenBank/DDBJ databases">
        <title>Chromosome-scale assembly of the Ensete ventricosum genome.</title>
        <authorList>
            <person name="Dussert Y."/>
            <person name="Stocks J."/>
            <person name="Wendawek A."/>
            <person name="Woldeyes F."/>
            <person name="Nichols R.A."/>
            <person name="Borrell J.S."/>
        </authorList>
    </citation>
    <scope>NUCLEOTIDE SEQUENCE [LARGE SCALE GENOMIC DNA]</scope>
    <source>
        <strain evidence="3">cv. Maze</strain>
        <tissue evidence="2">Seeds</tissue>
    </source>
</reference>